<sequence length="148" mass="16510">MRDCNYTGSYKNLYTHVSAIHQDDLILFTWDTSLKVPWSTSKKTTVFQEKKDGELIVMQVFSGSHGLTVSASCIAPLAPIQGVISCSLKLGNSAVRLKQALVLKKIQRVSDEEPEDGFLLIPSYLLPSDGNWKMRICISRGLTRVNHL</sequence>
<evidence type="ECO:0000313" key="2">
    <source>
        <dbReference type="Proteomes" id="UP000467841"/>
    </source>
</evidence>
<dbReference type="Proteomes" id="UP000467841">
    <property type="component" value="Unassembled WGS sequence"/>
</dbReference>
<keyword evidence="2" id="KW-1185">Reference proteome</keyword>
<protein>
    <submittedName>
        <fullName evidence="1">Uncharacterized protein</fullName>
    </submittedName>
</protein>
<dbReference type="OrthoDB" id="1001981at2759"/>
<dbReference type="PANTHER" id="PTHR46632">
    <property type="entry name" value="E3 UBIQUITIN-PROTEIN LIGASE SINA-LIKE 4"/>
    <property type="match status" value="1"/>
</dbReference>
<accession>A0A6D2L6X0</accession>
<evidence type="ECO:0000313" key="1">
    <source>
        <dbReference type="EMBL" id="CAA7055653.1"/>
    </source>
</evidence>
<comment type="caution">
    <text evidence="1">The sequence shown here is derived from an EMBL/GenBank/DDBJ whole genome shotgun (WGS) entry which is preliminary data.</text>
</comment>
<dbReference type="AlphaFoldDB" id="A0A6D2L6X0"/>
<dbReference type="SUPFAM" id="SSF49599">
    <property type="entry name" value="TRAF domain-like"/>
    <property type="match status" value="1"/>
</dbReference>
<proteinExistence type="predicted"/>
<name>A0A6D2L6X0_9BRAS</name>
<reference evidence="1" key="1">
    <citation type="submission" date="2020-01" db="EMBL/GenBank/DDBJ databases">
        <authorList>
            <person name="Mishra B."/>
        </authorList>
    </citation>
    <scope>NUCLEOTIDE SEQUENCE [LARGE SCALE GENOMIC DNA]</scope>
</reference>
<organism evidence="1 2">
    <name type="scientific">Microthlaspi erraticum</name>
    <dbReference type="NCBI Taxonomy" id="1685480"/>
    <lineage>
        <taxon>Eukaryota</taxon>
        <taxon>Viridiplantae</taxon>
        <taxon>Streptophyta</taxon>
        <taxon>Embryophyta</taxon>
        <taxon>Tracheophyta</taxon>
        <taxon>Spermatophyta</taxon>
        <taxon>Magnoliopsida</taxon>
        <taxon>eudicotyledons</taxon>
        <taxon>Gunneridae</taxon>
        <taxon>Pentapetalae</taxon>
        <taxon>rosids</taxon>
        <taxon>malvids</taxon>
        <taxon>Brassicales</taxon>
        <taxon>Brassicaceae</taxon>
        <taxon>Coluteocarpeae</taxon>
        <taxon>Microthlaspi</taxon>
    </lineage>
</organism>
<dbReference type="EMBL" id="CACVBM020001607">
    <property type="protein sequence ID" value="CAA7055653.1"/>
    <property type="molecule type" value="Genomic_DNA"/>
</dbReference>
<gene>
    <name evidence="1" type="ORF">MERR_LOCUS42889</name>
</gene>
<dbReference type="PANTHER" id="PTHR46632:SF16">
    <property type="entry name" value="E3 UBIQUITIN-PROTEIN LIGASE SINA-LIKE 10"/>
    <property type="match status" value="1"/>
</dbReference>
<dbReference type="InterPro" id="IPR044286">
    <property type="entry name" value="SINL_plant"/>
</dbReference>